<gene>
    <name evidence="2" type="ORF">KTH89_17645</name>
</gene>
<feature type="domain" description="GerMN" evidence="1">
    <location>
        <begin position="59"/>
        <end position="144"/>
    </location>
</feature>
<organism evidence="2 3">
    <name type="scientific">Diplocloster agilis</name>
    <dbReference type="NCBI Taxonomy" id="2850323"/>
    <lineage>
        <taxon>Bacteria</taxon>
        <taxon>Bacillati</taxon>
        <taxon>Bacillota</taxon>
        <taxon>Clostridia</taxon>
        <taxon>Lachnospirales</taxon>
        <taxon>Lachnospiraceae</taxon>
        <taxon>Diplocloster</taxon>
    </lineage>
</organism>
<protein>
    <submittedName>
        <fullName evidence="2">GerMN domain-containing protein</fullName>
    </submittedName>
</protein>
<dbReference type="PROSITE" id="PS51257">
    <property type="entry name" value="PROKAR_LIPOPROTEIN"/>
    <property type="match status" value="1"/>
</dbReference>
<evidence type="ECO:0000313" key="3">
    <source>
        <dbReference type="Proteomes" id="UP000712157"/>
    </source>
</evidence>
<evidence type="ECO:0000313" key="2">
    <source>
        <dbReference type="EMBL" id="MBU9738371.1"/>
    </source>
</evidence>
<dbReference type="SMART" id="SM00909">
    <property type="entry name" value="Germane"/>
    <property type="match status" value="2"/>
</dbReference>
<dbReference type="AlphaFoldDB" id="A0A949K1T1"/>
<comment type="caution">
    <text evidence="2">The sequence shown here is derived from an EMBL/GenBank/DDBJ whole genome shotgun (WGS) entry which is preliminary data.</text>
</comment>
<dbReference type="InterPro" id="IPR019606">
    <property type="entry name" value="GerMN"/>
</dbReference>
<reference evidence="2" key="1">
    <citation type="submission" date="2021-06" db="EMBL/GenBank/DDBJ databases">
        <title>Description of novel taxa of the family Lachnospiraceae.</title>
        <authorList>
            <person name="Chaplin A.V."/>
            <person name="Sokolova S.R."/>
            <person name="Pikina A.P."/>
            <person name="Korzhanova M."/>
            <person name="Belova V."/>
            <person name="Korostin D."/>
            <person name="Efimov B.A."/>
        </authorList>
    </citation>
    <scope>NUCLEOTIDE SEQUENCE</scope>
    <source>
        <strain evidence="2">ASD5720</strain>
    </source>
</reference>
<keyword evidence="3" id="KW-1185">Reference proteome</keyword>
<proteinExistence type="predicted"/>
<dbReference type="Pfam" id="PF10646">
    <property type="entry name" value="Germane"/>
    <property type="match status" value="2"/>
</dbReference>
<accession>A0A949K1T1</accession>
<name>A0A949K1T1_9FIRM</name>
<dbReference type="RefSeq" id="WP_158347215.1">
    <property type="nucleotide sequence ID" value="NZ_JAHQCW010000033.1"/>
</dbReference>
<dbReference type="Proteomes" id="UP000712157">
    <property type="component" value="Unassembled WGS sequence"/>
</dbReference>
<feature type="domain" description="GerMN" evidence="1">
    <location>
        <begin position="200"/>
        <end position="287"/>
    </location>
</feature>
<sequence length="325" mass="35944">MQKKAGIIGLLLFMVFLLSACGEQEREAGQKAVFYVNKDETALVPEPFEIKGEDTLKLVEELLVQLQNVPEDADYKAAIPSGIVVGQPTMDENQLYLDFSENYHEMSSIREVLCRAAVVRTLTQVQGVKNITFTVNGNPLLDANANPVGIMSADSFVDNPGAEINAYKRATLTLYYANKNGDKLVTTKPTKTYSGNISMEKLIVEQLIQGPKEGSKAYATIPPETKILGISTKDGTCYVNLDEKFLDNPYEISDMLPVYSIVNSLTELSNISKVQFSINGKTDVKFRESISLESPFERNLDLIESQDTLIKDSQMDSSKGVTNKK</sequence>
<evidence type="ECO:0000259" key="1">
    <source>
        <dbReference type="SMART" id="SM00909"/>
    </source>
</evidence>
<dbReference type="EMBL" id="JAHQCW010000033">
    <property type="protein sequence ID" value="MBU9738371.1"/>
    <property type="molecule type" value="Genomic_DNA"/>
</dbReference>